<accession>A0A399DZ57</accession>
<dbReference type="PROSITE" id="PS00662">
    <property type="entry name" value="T2SP_E"/>
    <property type="match status" value="1"/>
</dbReference>
<dbReference type="NCBIfam" id="TIGR01420">
    <property type="entry name" value="pilT_fam"/>
    <property type="match status" value="1"/>
</dbReference>
<dbReference type="GO" id="GO:0016887">
    <property type="term" value="F:ATP hydrolysis activity"/>
    <property type="evidence" value="ECO:0007669"/>
    <property type="project" value="InterPro"/>
</dbReference>
<feature type="domain" description="Bacterial type II secretion system protein E" evidence="2">
    <location>
        <begin position="211"/>
        <end position="225"/>
    </location>
</feature>
<dbReference type="SUPFAM" id="SSF52540">
    <property type="entry name" value="P-loop containing nucleoside triphosphate hydrolases"/>
    <property type="match status" value="1"/>
</dbReference>
<protein>
    <submittedName>
        <fullName evidence="3">Twitching mobility protein</fullName>
    </submittedName>
</protein>
<dbReference type="EMBL" id="QWKX01000039">
    <property type="protein sequence ID" value="RIH76628.1"/>
    <property type="molecule type" value="Genomic_DNA"/>
</dbReference>
<evidence type="ECO:0000313" key="4">
    <source>
        <dbReference type="Proteomes" id="UP000266089"/>
    </source>
</evidence>
<dbReference type="GO" id="GO:0005524">
    <property type="term" value="F:ATP binding"/>
    <property type="evidence" value="ECO:0007669"/>
    <property type="project" value="InterPro"/>
</dbReference>
<dbReference type="SMART" id="SM00382">
    <property type="entry name" value="AAA"/>
    <property type="match status" value="1"/>
</dbReference>
<gene>
    <name evidence="3" type="primary">pilT_4</name>
    <name evidence="3" type="ORF">Mcate_01679</name>
</gene>
<dbReference type="Gene3D" id="3.30.450.90">
    <property type="match status" value="1"/>
</dbReference>
<dbReference type="PANTHER" id="PTHR30486:SF12">
    <property type="entry name" value="TYPE IV PILUS ATPASE PILU"/>
    <property type="match status" value="1"/>
</dbReference>
<comment type="caution">
    <text evidence="3">The sequence shown here is derived from an EMBL/GenBank/DDBJ whole genome shotgun (WGS) entry which is preliminary data.</text>
</comment>
<dbReference type="InterPro" id="IPR003593">
    <property type="entry name" value="AAA+_ATPase"/>
</dbReference>
<dbReference type="AlphaFoldDB" id="A0A399DZ57"/>
<name>A0A399DZ57_9DEIN</name>
<evidence type="ECO:0000313" key="3">
    <source>
        <dbReference type="EMBL" id="RIH76628.1"/>
    </source>
</evidence>
<organism evidence="3 4">
    <name type="scientific">Meiothermus taiwanensis</name>
    <dbReference type="NCBI Taxonomy" id="172827"/>
    <lineage>
        <taxon>Bacteria</taxon>
        <taxon>Thermotogati</taxon>
        <taxon>Deinococcota</taxon>
        <taxon>Deinococci</taxon>
        <taxon>Thermales</taxon>
        <taxon>Thermaceae</taxon>
        <taxon>Meiothermus</taxon>
    </lineage>
</organism>
<evidence type="ECO:0000256" key="1">
    <source>
        <dbReference type="ARBA" id="ARBA00006611"/>
    </source>
</evidence>
<dbReference type="InterPro" id="IPR001482">
    <property type="entry name" value="T2SS/T4SS_dom"/>
</dbReference>
<comment type="similarity">
    <text evidence="1">Belongs to the GSP E family.</text>
</comment>
<dbReference type="Proteomes" id="UP000266089">
    <property type="component" value="Unassembled WGS sequence"/>
</dbReference>
<dbReference type="PANTHER" id="PTHR30486">
    <property type="entry name" value="TWITCHING MOTILITY PROTEIN PILT"/>
    <property type="match status" value="1"/>
</dbReference>
<proteinExistence type="inferred from homology"/>
<evidence type="ECO:0000259" key="2">
    <source>
        <dbReference type="PROSITE" id="PS00662"/>
    </source>
</evidence>
<dbReference type="Pfam" id="PF00437">
    <property type="entry name" value="T2SSE"/>
    <property type="match status" value="1"/>
</dbReference>
<dbReference type="InterPro" id="IPR006321">
    <property type="entry name" value="PilT/PilU"/>
</dbReference>
<sequence>MQGARSFYKTLLQSQLLMTFPELLANLVAKGVSDIHLHVGLPIMARLHGRLIPITQSPLTPQYTEALVDLMCNERQKTLFAERSQVDLAYGVPGVARFRVNLFKQRGSVSCVMRVVNSDESKLKIVSLPQDTINYFRDKEKGLVLVTGPTGSGKSTTLARIIDEINQHHSKMIVTLEDPIEYLHRSKKSIVVQREIGQDAPSFKDGLVAAMRQDPDVIMIGEIRDHATAAAALEAAQTGHLVFSTLHTLDTVRTVNRVLDLFPPHEREVARILFAESLVGIVSQRLLPSKQGGRVCAMEILKGNLRIRDLIRDPERTNEIYEALKDSSLDGMQTFDDHLAELYARDQIDLETALAHATSAQYVKVKALQINAARQTLIDESVVQQSN</sequence>
<dbReference type="InterPro" id="IPR027417">
    <property type="entry name" value="P-loop_NTPase"/>
</dbReference>
<reference evidence="3 4" key="1">
    <citation type="submission" date="2018-08" db="EMBL/GenBank/DDBJ databases">
        <title>Meiothermus cateniformans JCM 15151 genome sequencing project.</title>
        <authorList>
            <person name="Da Costa M.S."/>
            <person name="Albuquerque L."/>
            <person name="Raposo P."/>
            <person name="Froufe H.J.C."/>
            <person name="Barroso C.S."/>
            <person name="Egas C."/>
        </authorList>
    </citation>
    <scope>NUCLEOTIDE SEQUENCE [LARGE SCALE GENOMIC DNA]</scope>
    <source>
        <strain evidence="3 4">JCM 15151</strain>
    </source>
</reference>
<dbReference type="InterPro" id="IPR050921">
    <property type="entry name" value="T4SS_GSP_E_ATPase"/>
</dbReference>
<dbReference type="Gene3D" id="3.40.50.300">
    <property type="entry name" value="P-loop containing nucleotide triphosphate hydrolases"/>
    <property type="match status" value="1"/>
</dbReference>
<dbReference type="CDD" id="cd01131">
    <property type="entry name" value="PilT"/>
    <property type="match status" value="1"/>
</dbReference>